<feature type="region of interest" description="Disordered" evidence="5">
    <location>
        <begin position="1330"/>
        <end position="1352"/>
    </location>
</feature>
<dbReference type="Proteomes" id="UP000011518">
    <property type="component" value="Unassembled WGS sequence"/>
</dbReference>
<dbReference type="GO" id="GO:0030018">
    <property type="term" value="C:Z disc"/>
    <property type="evidence" value="ECO:0007669"/>
    <property type="project" value="TreeGrafter"/>
</dbReference>
<feature type="region of interest" description="Disordered" evidence="5">
    <location>
        <begin position="754"/>
        <end position="773"/>
    </location>
</feature>
<dbReference type="InterPro" id="IPR011992">
    <property type="entry name" value="EF-hand-dom_pair"/>
</dbReference>
<dbReference type="GO" id="GO:0005790">
    <property type="term" value="C:smooth endoplasmic reticulum"/>
    <property type="evidence" value="ECO:0007669"/>
    <property type="project" value="TreeGrafter"/>
</dbReference>
<evidence type="ECO:0000256" key="5">
    <source>
        <dbReference type="SAM" id="MobiDB-lite"/>
    </source>
</evidence>
<dbReference type="GO" id="GO:0006874">
    <property type="term" value="P:intracellular calcium ion homeostasis"/>
    <property type="evidence" value="ECO:0007669"/>
    <property type="project" value="InterPro"/>
</dbReference>
<evidence type="ECO:0000256" key="3">
    <source>
        <dbReference type="ARBA" id="ARBA00022989"/>
    </source>
</evidence>
<evidence type="ECO:0000313" key="8">
    <source>
        <dbReference type="EMBL" id="ELW72297.1"/>
    </source>
</evidence>
<dbReference type="GO" id="GO:0042383">
    <property type="term" value="C:sarcolemma"/>
    <property type="evidence" value="ECO:0007669"/>
    <property type="project" value="TreeGrafter"/>
</dbReference>
<reference evidence="9" key="2">
    <citation type="journal article" date="2013" name="Nat. Commun.">
        <title>Genome of the Chinese tree shrew.</title>
        <authorList>
            <person name="Fan Y."/>
            <person name="Huang Z.Y."/>
            <person name="Cao C.C."/>
            <person name="Chen C.S."/>
            <person name="Chen Y.X."/>
            <person name="Fan D.D."/>
            <person name="He J."/>
            <person name="Hou H.L."/>
            <person name="Hu L."/>
            <person name="Hu X.T."/>
            <person name="Jiang X.T."/>
            <person name="Lai R."/>
            <person name="Lang Y.S."/>
            <person name="Liang B."/>
            <person name="Liao S.G."/>
            <person name="Mu D."/>
            <person name="Ma Y.Y."/>
            <person name="Niu Y.Y."/>
            <person name="Sun X.Q."/>
            <person name="Xia J.Q."/>
            <person name="Xiao J."/>
            <person name="Xiong Z.Q."/>
            <person name="Xu L."/>
            <person name="Yang L."/>
            <person name="Zhang Y."/>
            <person name="Zhao W."/>
            <person name="Zhao X.D."/>
            <person name="Zheng Y.T."/>
            <person name="Zhou J.M."/>
            <person name="Zhu Y.B."/>
            <person name="Zhang G.J."/>
            <person name="Wang J."/>
            <person name="Yao Y.G."/>
        </authorList>
    </citation>
    <scope>NUCLEOTIDE SEQUENCE [LARGE SCALE GENOMIC DNA]</scope>
</reference>
<dbReference type="Pfam" id="PF02026">
    <property type="entry name" value="RyR"/>
    <property type="match status" value="2"/>
</dbReference>
<evidence type="ECO:0000256" key="2">
    <source>
        <dbReference type="ARBA" id="ARBA00022692"/>
    </source>
</evidence>
<organism evidence="8 9">
    <name type="scientific">Tupaia chinensis</name>
    <name type="common">Chinese tree shrew</name>
    <name type="synonym">Tupaia belangeri chinensis</name>
    <dbReference type="NCBI Taxonomy" id="246437"/>
    <lineage>
        <taxon>Eukaryota</taxon>
        <taxon>Metazoa</taxon>
        <taxon>Chordata</taxon>
        <taxon>Craniata</taxon>
        <taxon>Vertebrata</taxon>
        <taxon>Euteleostomi</taxon>
        <taxon>Mammalia</taxon>
        <taxon>Eutheria</taxon>
        <taxon>Euarchontoglires</taxon>
        <taxon>Scandentia</taxon>
        <taxon>Tupaiidae</taxon>
        <taxon>Tupaia</taxon>
    </lineage>
</organism>
<dbReference type="FunFam" id="1.10.238.10:FF:000040">
    <property type="entry name" value="Ryanodine receptor 2"/>
    <property type="match status" value="1"/>
</dbReference>
<feature type="transmembrane region" description="Helical" evidence="6">
    <location>
        <begin position="1980"/>
        <end position="2003"/>
    </location>
</feature>
<keyword evidence="3 6" id="KW-1133">Transmembrane helix</keyword>
<accession>L9LER2</accession>
<keyword evidence="4 6" id="KW-0472">Membrane</keyword>
<evidence type="ECO:0000259" key="7">
    <source>
        <dbReference type="PROSITE" id="PS50222"/>
    </source>
</evidence>
<dbReference type="EMBL" id="KB320427">
    <property type="protein sequence ID" value="ELW72297.1"/>
    <property type="molecule type" value="Genomic_DNA"/>
</dbReference>
<gene>
    <name evidence="8" type="ORF">TREES_T100003748</name>
</gene>
<feature type="compositionally biased region" description="Basic and acidic residues" evidence="5">
    <location>
        <begin position="1560"/>
        <end position="1585"/>
    </location>
</feature>
<evidence type="ECO:0000256" key="1">
    <source>
        <dbReference type="ARBA" id="ARBA00004141"/>
    </source>
</evidence>
<dbReference type="GO" id="GO:0005219">
    <property type="term" value="F:ryanodine-sensitive calcium-release channel activity"/>
    <property type="evidence" value="ECO:0007669"/>
    <property type="project" value="InterPro"/>
</dbReference>
<feature type="transmembrane region" description="Helical" evidence="6">
    <location>
        <begin position="1900"/>
        <end position="1921"/>
    </location>
</feature>
<dbReference type="InParanoid" id="L9LER2"/>
<dbReference type="GO" id="GO:0034704">
    <property type="term" value="C:calcium channel complex"/>
    <property type="evidence" value="ECO:0007669"/>
    <property type="project" value="TreeGrafter"/>
</dbReference>
<evidence type="ECO:0000313" key="9">
    <source>
        <dbReference type="Proteomes" id="UP000011518"/>
    </source>
</evidence>
<dbReference type="InterPro" id="IPR015925">
    <property type="entry name" value="Ryanodine_IP3_receptor"/>
</dbReference>
<feature type="transmembrane region" description="Helical" evidence="6">
    <location>
        <begin position="1640"/>
        <end position="1660"/>
    </location>
</feature>
<evidence type="ECO:0000256" key="6">
    <source>
        <dbReference type="SAM" id="Phobius"/>
    </source>
</evidence>
<feature type="transmembrane region" description="Helical" evidence="6">
    <location>
        <begin position="1708"/>
        <end position="1727"/>
    </location>
</feature>
<dbReference type="InterPro" id="IPR005821">
    <property type="entry name" value="Ion_trans_dom"/>
</dbReference>
<dbReference type="STRING" id="246437.L9LER2"/>
<dbReference type="InterPro" id="IPR009460">
    <property type="entry name" value="Ryanrecept_TM4-6"/>
</dbReference>
<dbReference type="SUPFAM" id="SSF47473">
    <property type="entry name" value="EF-hand"/>
    <property type="match status" value="1"/>
</dbReference>
<feature type="transmembrane region" description="Helical" evidence="6">
    <location>
        <begin position="1839"/>
        <end position="1857"/>
    </location>
</feature>
<dbReference type="InterPro" id="IPR002048">
    <property type="entry name" value="EF_hand_dom"/>
</dbReference>
<feature type="transmembrane region" description="Helical" evidence="6">
    <location>
        <begin position="1412"/>
        <end position="1436"/>
    </location>
</feature>
<dbReference type="eggNOG" id="KOG2243">
    <property type="taxonomic scope" value="Eukaryota"/>
</dbReference>
<dbReference type="Gene3D" id="1.10.490.160">
    <property type="match status" value="3"/>
</dbReference>
<feature type="compositionally biased region" description="Acidic residues" evidence="5">
    <location>
        <begin position="1339"/>
        <end position="1352"/>
    </location>
</feature>
<dbReference type="GO" id="GO:0033017">
    <property type="term" value="C:sarcoplasmic reticulum membrane"/>
    <property type="evidence" value="ECO:0007669"/>
    <property type="project" value="TreeGrafter"/>
</dbReference>
<feature type="region of interest" description="Disordered" evidence="5">
    <location>
        <begin position="1555"/>
        <end position="1585"/>
    </location>
</feature>
<evidence type="ECO:0000256" key="4">
    <source>
        <dbReference type="ARBA" id="ARBA00023136"/>
    </source>
</evidence>
<feature type="domain" description="EF-hand" evidence="7">
    <location>
        <begin position="1147"/>
        <end position="1182"/>
    </location>
</feature>
<dbReference type="PROSITE" id="PS50222">
    <property type="entry name" value="EF_HAND_2"/>
    <property type="match status" value="1"/>
</dbReference>
<sequence>MLQQLLRRLVFDVPQLNEYCKMPLKKYDPDLFRMALPCLSAIAGALPPDYLDTRISATLEKQVSVDADGNFDPKPINTMNFSLPEKLEYIVTKYAEHSHDKWACDKEKEIYRWPARESLKTMLAVGWTVERTKEGEALVQQRENEKLRSLSQASQEKEIYRWPARESLKTMLAVGWTVERTKEGEALVQQRENEKLRSLSQASQGNSYNPAPLDLTNVVLSRELQGMVEVVAENYHNIWAKKKKLELESKGGGSHPLLVPYDTLTAKEKFRDREKAQDLFKFLQVNGIVVSRGVKDMELDASSMEKRFAYKFLKKILKYVDSAQEFIAHLEAIVSSGKTEKSPHDQEIKFFAKVLLPLVDQYFTNHRLYFLSSPLKPLSSSGYASHKEKEMVARTVMKSGSELVKAGLRAFFENAAEDLEKTSENLKLGKFTHSRTQIKGVSQNINYTTVALLPILTSIFEHVAQHQFGVDLLCNACPWRVSGLTGSAFLEPTLNRYNPLSVFNTKTSRERSILGMPDTVEEVCPDIPQLEGLMKEINDLAESGARYTEMPHVIEVILPMLCNYLSYWWERGPENLPPSTGPCCTKVTSEHLSLILGNILKIINNNLGIDEASWMKRIAVYAQPIISKARPDLLRSHFIPTLEKLKKKAMKTVQEEEQLKADGKGDTQEAELLILDEFAVLCRDLYAFYPMLIRYVDNNRSNWLKSPDADSDQLFRMVAEVFILWCKSHNFKREEQNFVIQNEINNLAFLTGDSKSKMSKSGGQDQERKKTKRRGDLYSIQTSLIVAALKKMLPIGLNMCTPGDQELISLAKSRYSCVSCPSDRAEHVMQSDDPAVKWQLNLYKDVLKSEEPSNPEKTVERVQRISAAVYHLEQVEQPLRSKKAVWHKLLSKQRKRAVVACFRMAPLYNLPRHRSINLFLHGYQRFWIETEEYSFEEKLVQDLAKCPKVEEEEEDETEKYPDPLHQIILHFSRNALTERSKLEDDPLYTSYSSMMAKEKEMEKQKTLYQQARLHERGAAEMVLQMISASKGEMSPMVVETLKLGIAILNGGNAGVQQNFLRTQMGNTTTVNVIISTVDYLLRLQDSSQIELLKELLDLLQDMVVMLLSLLEGNVVNGTIGKQMVDTLVESSTNVEMILKFFDMFLKLKDLTSSDTFKEYDPDGKGIISKKEFQKAMEGQKQYTQSEIDFLLSCAKADENDMFNYIDFVDRFHEPAKDIGFNVAVLLTNLSEHMPNDSRLKCLLDPAESVLNYFEPYLGRIEIMGGAKKIERVYFEISESSRTQWEKPQVKESKRQFIFDVVNEGGEQEKMELFVNFCEDTIFEMQLASQISESDSADRPEEEEEEDEDSLYTLEIEGEEEEDKSFESASAFAMACVSVKGNIANFLKKATLKNLRKQYRNVKKMSAKELVKVFFSFFWMLFVGVFQLFFTILGGIFQILWNTVFGGGLVEGAKNIRVTKILGDMPDPTQFGIHDDVVETERAEVTEPGITTELAHFIKGEKGDTDIMSDLFGLHPKKEGGLKHGPEVGLGDLSEMIGKDEPPTLESTVRKKRKAQAAEIKAAREAEGKVESEKADMEDGEKEDKVKEEEQAEYLWAEVTKRKKRRHGQKAEKPEAFMANFFKGLEIYQTKLLHYLARNFYNLRFLALFVAFAINFILLFYKVTEEPLEEETEDVANLWNSFNDEEEEEAMVFFVLQESTGYMAPTLRALAIIHTVISLVCVVGYYCLKVPLVVFKREKEIARKLEFDGLYITEQPSEDDIKGQWDRLVINTPSFPNNYWDKFVKRKVINKYGDLYGADRIAELLGLDKNALDFSPVEEMKVEAASLVSWLSSIDMKYHIWKLGVVFTDNSFLYLAWYTTMSILGHYNNFFFAAHLLDIAMGFKTLRTILSSVTHNGKQLVLTVGLLAVVVYLYTVVAFNFFRKFYNKSEDDEEPDMKCDDMMTCYLFHMYVGVRAGGGIGDEIEDPAGDPYEMYRIVFDITFFFFVIVILLAIIQGLIIDAFGELRDQQEQVREDMETKCFICGIGNDYFDTTPHGFETHTLQEHNLANYL</sequence>
<dbReference type="GO" id="GO:0005509">
    <property type="term" value="F:calcium ion binding"/>
    <property type="evidence" value="ECO:0007669"/>
    <property type="project" value="InterPro"/>
</dbReference>
<keyword evidence="8" id="KW-0675">Receptor</keyword>
<proteinExistence type="predicted"/>
<dbReference type="InterPro" id="IPR003032">
    <property type="entry name" value="Ryanodine_rcpt"/>
</dbReference>
<protein>
    <submittedName>
        <fullName evidence="8">Ryanodine receptor 3</fullName>
    </submittedName>
</protein>
<dbReference type="GO" id="GO:0006941">
    <property type="term" value="P:striated muscle contraction"/>
    <property type="evidence" value="ECO:0007669"/>
    <property type="project" value="TreeGrafter"/>
</dbReference>
<dbReference type="PANTHER" id="PTHR46399">
    <property type="entry name" value="B30.2/SPRY DOMAIN-CONTAINING PROTEIN"/>
    <property type="match status" value="1"/>
</dbReference>
<keyword evidence="9" id="KW-1185">Reference proteome</keyword>
<dbReference type="Pfam" id="PF00520">
    <property type="entry name" value="Ion_trans"/>
    <property type="match status" value="1"/>
</dbReference>
<reference evidence="9" key="1">
    <citation type="submission" date="2012-07" db="EMBL/GenBank/DDBJ databases">
        <title>Genome of the Chinese tree shrew, a rising model animal genetically related to primates.</title>
        <authorList>
            <person name="Zhang G."/>
            <person name="Fan Y."/>
            <person name="Yao Y."/>
            <person name="Huang Z."/>
        </authorList>
    </citation>
    <scope>NUCLEOTIDE SEQUENCE [LARGE SCALE GENOMIC DNA]</scope>
</reference>
<dbReference type="Pfam" id="PF06459">
    <property type="entry name" value="RR_TM4-6"/>
    <property type="match status" value="1"/>
</dbReference>
<dbReference type="PANTHER" id="PTHR46399:SF9">
    <property type="entry name" value="RYANODINE RECEPTOR 3"/>
    <property type="match status" value="1"/>
</dbReference>
<keyword evidence="2 6" id="KW-0812">Transmembrane</keyword>
<dbReference type="Gene3D" id="1.10.238.10">
    <property type="entry name" value="EF-hand"/>
    <property type="match status" value="1"/>
</dbReference>
<dbReference type="GO" id="GO:0014808">
    <property type="term" value="P:release of sequestered calcium ion into cytosol by sarcoplasmic reticulum"/>
    <property type="evidence" value="ECO:0007669"/>
    <property type="project" value="TreeGrafter"/>
</dbReference>
<comment type="subcellular location">
    <subcellularLocation>
        <location evidence="1">Membrane</location>
        <topology evidence="1">Multi-pass membrane protein</topology>
    </subcellularLocation>
</comment>
<name>L9LER2_TUPCH</name>
<dbReference type="FunFam" id="1.10.287.70:FF:000017">
    <property type="entry name" value="ryanodine receptor isoform X2"/>
    <property type="match status" value="1"/>
</dbReference>
<dbReference type="Gene3D" id="1.10.287.70">
    <property type="match status" value="1"/>
</dbReference>